<evidence type="ECO:0000256" key="3">
    <source>
        <dbReference type="ARBA" id="ARBA00022692"/>
    </source>
</evidence>
<feature type="transmembrane region" description="Helical" evidence="10">
    <location>
        <begin position="122"/>
        <end position="141"/>
    </location>
</feature>
<dbReference type="PROSITE" id="PS00154">
    <property type="entry name" value="ATPASE_E1_E2"/>
    <property type="match status" value="1"/>
</dbReference>
<feature type="transmembrane region" description="Helical" evidence="10">
    <location>
        <begin position="368"/>
        <end position="388"/>
    </location>
</feature>
<dbReference type="SUPFAM" id="SSF55008">
    <property type="entry name" value="HMA, heavy metal-associated domain"/>
    <property type="match status" value="1"/>
</dbReference>
<keyword evidence="5 10" id="KW-0547">Nucleotide-binding</keyword>
<feature type="transmembrane region" description="Helical" evidence="10">
    <location>
        <begin position="339"/>
        <end position="362"/>
    </location>
</feature>
<dbReference type="PROSITE" id="PS50846">
    <property type="entry name" value="HMA_2"/>
    <property type="match status" value="1"/>
</dbReference>
<keyword evidence="6 10" id="KW-0067">ATP-binding</keyword>
<keyword evidence="9 10" id="KW-0472">Membrane</keyword>
<evidence type="ECO:0000259" key="11">
    <source>
        <dbReference type="PROSITE" id="PS50846"/>
    </source>
</evidence>
<dbReference type="EMBL" id="CP070968">
    <property type="protein sequence ID" value="QSF55158.1"/>
    <property type="molecule type" value="Genomic_DNA"/>
</dbReference>
<dbReference type="InterPro" id="IPR008250">
    <property type="entry name" value="ATPase_P-typ_transduc_dom_A_sf"/>
</dbReference>
<evidence type="ECO:0000256" key="7">
    <source>
        <dbReference type="ARBA" id="ARBA00022967"/>
    </source>
</evidence>
<keyword evidence="10" id="KW-1003">Cell membrane</keyword>
<feature type="transmembrane region" description="Helical" evidence="10">
    <location>
        <begin position="93"/>
        <end position="116"/>
    </location>
</feature>
<feature type="transmembrane region" description="Helical" evidence="10">
    <location>
        <begin position="162"/>
        <end position="180"/>
    </location>
</feature>
<dbReference type="Gene3D" id="3.30.70.100">
    <property type="match status" value="1"/>
</dbReference>
<dbReference type="PRINTS" id="PR00119">
    <property type="entry name" value="CATATPASE"/>
</dbReference>
<dbReference type="Proteomes" id="UP000662957">
    <property type="component" value="Chromosome"/>
</dbReference>
<comment type="subcellular location">
    <subcellularLocation>
        <location evidence="10">Cell membrane</location>
    </subcellularLocation>
    <subcellularLocation>
        <location evidence="1">Endomembrane system</location>
        <topology evidence="1">Multi-pass membrane protein</topology>
    </subcellularLocation>
</comment>
<dbReference type="InterPro" id="IPR006121">
    <property type="entry name" value="HMA_dom"/>
</dbReference>
<evidence type="ECO:0000256" key="6">
    <source>
        <dbReference type="ARBA" id="ARBA00022840"/>
    </source>
</evidence>
<dbReference type="NCBIfam" id="TIGR01525">
    <property type="entry name" value="ATPase-IB_hvy"/>
    <property type="match status" value="1"/>
</dbReference>
<keyword evidence="13" id="KW-1185">Reference proteome</keyword>
<dbReference type="InterPro" id="IPR059000">
    <property type="entry name" value="ATPase_P-type_domA"/>
</dbReference>
<dbReference type="InterPro" id="IPR036163">
    <property type="entry name" value="HMA_dom_sf"/>
</dbReference>
<dbReference type="InterPro" id="IPR001757">
    <property type="entry name" value="P_typ_ATPase"/>
</dbReference>
<evidence type="ECO:0000256" key="9">
    <source>
        <dbReference type="ARBA" id="ARBA00023136"/>
    </source>
</evidence>
<dbReference type="PANTHER" id="PTHR43520:SF8">
    <property type="entry name" value="P-TYPE CU(+) TRANSPORTER"/>
    <property type="match status" value="1"/>
</dbReference>
<dbReference type="PANTHER" id="PTHR43520">
    <property type="entry name" value="ATP7, ISOFORM B"/>
    <property type="match status" value="1"/>
</dbReference>
<keyword evidence="7" id="KW-1278">Translocase</keyword>
<dbReference type="Gene3D" id="3.40.1110.10">
    <property type="entry name" value="Calcium-transporting ATPase, cytoplasmic domain N"/>
    <property type="match status" value="1"/>
</dbReference>
<feature type="domain" description="HMA" evidence="11">
    <location>
        <begin position="6"/>
        <end position="72"/>
    </location>
</feature>
<dbReference type="InterPro" id="IPR023299">
    <property type="entry name" value="ATPase_P-typ_cyto_dom_N"/>
</dbReference>
<dbReference type="RefSeq" id="WP_205682538.1">
    <property type="nucleotide sequence ID" value="NZ_CP070968.1"/>
</dbReference>
<feature type="transmembrane region" description="Helical" evidence="10">
    <location>
        <begin position="186"/>
        <end position="204"/>
    </location>
</feature>
<proteinExistence type="inferred from homology"/>
<dbReference type="CDD" id="cd00371">
    <property type="entry name" value="HMA"/>
    <property type="match status" value="1"/>
</dbReference>
<accession>A0ABX7LQQ2</accession>
<dbReference type="Pfam" id="PF00702">
    <property type="entry name" value="Hydrolase"/>
    <property type="match status" value="1"/>
</dbReference>
<gene>
    <name evidence="12" type="ORF">JX001_04970</name>
</gene>
<keyword evidence="3 10" id="KW-0812">Transmembrane</keyword>
<dbReference type="NCBIfam" id="TIGR01494">
    <property type="entry name" value="ATPase_P-type"/>
    <property type="match status" value="1"/>
</dbReference>
<evidence type="ECO:0000256" key="8">
    <source>
        <dbReference type="ARBA" id="ARBA00022989"/>
    </source>
</evidence>
<dbReference type="Pfam" id="PF00122">
    <property type="entry name" value="E1-E2_ATPase"/>
    <property type="match status" value="1"/>
</dbReference>
<evidence type="ECO:0000256" key="1">
    <source>
        <dbReference type="ARBA" id="ARBA00004127"/>
    </source>
</evidence>
<sequence>MSAEPRQQLFAVDGLFCGGCARGLERRLGETPGVLLARVHHLSASALVRWEAQRCDLAHLRTVVRQAGYRLIERADPQDAVDRFDGQIRQLTLRLAVSVAFGMWAMVAAIVLYVTPSLGADLAWRLAVASGLLALPALLYGGWDIGRMAIRSVRLRAPGLDLLVTLGVGGAVSASLVHLMAGDRHVYFDTAVMLITLLLTGRLIETHIRRGAAQAVVAMGRLFDDTALVWREADGWQAAPNASLRLGDRVRIPAGAVATVDGRVVAGESRLNAAVLNGESAPRAITPGDRISAGAVNLDRMIEVSVDRDAGDRDVDRMGGRVALELATRGGDEDRIARLAGALTQGLILASVLVTAATLALTADVGEAVMRGLVVLLAACPCALALAAPLAQARLSAKAAEHGVRFSDPGVVDRMTGLRTVFLDKTGTLTLGRPEVVAIAPCPGWSAAQVLDLAARAETGVAHPLAQAVVAAAPIDDAVVVGGRRLDRGAETTLADGAHIHVGGVPSLEGETRLRVTLDGLAIGDLLLADALDPSAADGVARLKRRGLRVVMATGDAEGPALAVAQRIGLDASAVHWGCTPADKADRVRNTSGAVLFVGDGVNDAPALTAAACGVSVARAHPAATATAAIVILRGGLEQVDVALSLADETRRTIRQNVVLALAYNIVVLPLAALGLLSPLGAAVAMTASSLLVMLNALRGPRTRLLCVTSSLGMGR</sequence>
<evidence type="ECO:0000256" key="10">
    <source>
        <dbReference type="RuleBase" id="RU362081"/>
    </source>
</evidence>
<keyword evidence="4 10" id="KW-0479">Metal-binding</keyword>
<protein>
    <submittedName>
        <fullName evidence="12">Cation-translocating P-type ATPase</fullName>
    </submittedName>
</protein>
<name>A0ABX7LQQ2_9CAUL</name>
<feature type="transmembrane region" description="Helical" evidence="10">
    <location>
        <begin position="680"/>
        <end position="698"/>
    </location>
</feature>
<dbReference type="Gene3D" id="3.40.50.1000">
    <property type="entry name" value="HAD superfamily/HAD-like"/>
    <property type="match status" value="2"/>
</dbReference>
<organism evidence="12 13">
    <name type="scientific">Brevundimonas fontaquae</name>
    <dbReference type="NCBI Taxonomy" id="2813778"/>
    <lineage>
        <taxon>Bacteria</taxon>
        <taxon>Pseudomonadati</taxon>
        <taxon>Pseudomonadota</taxon>
        <taxon>Alphaproteobacteria</taxon>
        <taxon>Caulobacterales</taxon>
        <taxon>Caulobacteraceae</taxon>
        <taxon>Brevundimonas</taxon>
    </lineage>
</organism>
<dbReference type="SUPFAM" id="SSF81653">
    <property type="entry name" value="Calcium ATPase, transduction domain A"/>
    <property type="match status" value="1"/>
</dbReference>
<comment type="similarity">
    <text evidence="2 10">Belongs to the cation transport ATPase (P-type) (TC 3.A.3) family. Type IB subfamily.</text>
</comment>
<evidence type="ECO:0000256" key="4">
    <source>
        <dbReference type="ARBA" id="ARBA00022723"/>
    </source>
</evidence>
<dbReference type="Gene3D" id="2.70.150.10">
    <property type="entry name" value="Calcium-transporting ATPase, cytoplasmic transduction domain A"/>
    <property type="match status" value="1"/>
</dbReference>
<evidence type="ECO:0000256" key="5">
    <source>
        <dbReference type="ARBA" id="ARBA00022741"/>
    </source>
</evidence>
<evidence type="ECO:0000313" key="12">
    <source>
        <dbReference type="EMBL" id="QSF55158.1"/>
    </source>
</evidence>
<feature type="transmembrane region" description="Helical" evidence="10">
    <location>
        <begin position="658"/>
        <end position="674"/>
    </location>
</feature>
<evidence type="ECO:0000256" key="2">
    <source>
        <dbReference type="ARBA" id="ARBA00006024"/>
    </source>
</evidence>
<dbReference type="InterPro" id="IPR018303">
    <property type="entry name" value="ATPase_P-typ_P_site"/>
</dbReference>
<dbReference type="InterPro" id="IPR023214">
    <property type="entry name" value="HAD_sf"/>
</dbReference>
<keyword evidence="8 10" id="KW-1133">Transmembrane helix</keyword>
<dbReference type="InterPro" id="IPR027256">
    <property type="entry name" value="P-typ_ATPase_IB"/>
</dbReference>
<reference evidence="12 13" key="1">
    <citation type="submission" date="2021-02" db="EMBL/GenBank/DDBJ databases">
        <title>Brevundimonas sp. CS1 genome sequence.</title>
        <authorList>
            <person name="Lee K."/>
            <person name="Choi Y.-J."/>
            <person name="Son H.-R."/>
        </authorList>
    </citation>
    <scope>NUCLEOTIDE SEQUENCE [LARGE SCALE GENOMIC DNA]</scope>
    <source>
        <strain evidence="12 13">CS1</strain>
    </source>
</reference>
<evidence type="ECO:0000313" key="13">
    <source>
        <dbReference type="Proteomes" id="UP000662957"/>
    </source>
</evidence>
<dbReference type="InterPro" id="IPR036412">
    <property type="entry name" value="HAD-like_sf"/>
</dbReference>
<dbReference type="SUPFAM" id="SSF56784">
    <property type="entry name" value="HAD-like"/>
    <property type="match status" value="1"/>
</dbReference>